<accession>A0A137PFL5</accession>
<dbReference type="InterPro" id="IPR012489">
    <property type="entry name" value="NucleaseA_inhib-like"/>
</dbReference>
<dbReference type="AlphaFoldDB" id="A0A137PFL5"/>
<dbReference type="Pfam" id="PF07924">
    <property type="entry name" value="NuiA"/>
    <property type="match status" value="1"/>
</dbReference>
<proteinExistence type="predicted"/>
<dbReference type="Gene3D" id="3.40.1460.10">
    <property type="entry name" value="Nuclease A inhibitor-like"/>
    <property type="match status" value="1"/>
</dbReference>
<dbReference type="EMBL" id="KQ964431">
    <property type="protein sequence ID" value="KXN73765.1"/>
    <property type="molecule type" value="Genomic_DNA"/>
</dbReference>
<protein>
    <submittedName>
        <fullName evidence="1">Uncharacterized protein</fullName>
    </submittedName>
</protein>
<keyword evidence="2" id="KW-1185">Reference proteome</keyword>
<name>A0A137PFL5_CONC2</name>
<reference evidence="1 2" key="1">
    <citation type="journal article" date="2015" name="Genome Biol. Evol.">
        <title>Phylogenomic analyses indicate that early fungi evolved digesting cell walls of algal ancestors of land plants.</title>
        <authorList>
            <person name="Chang Y."/>
            <person name="Wang S."/>
            <person name="Sekimoto S."/>
            <person name="Aerts A.L."/>
            <person name="Choi C."/>
            <person name="Clum A."/>
            <person name="LaButti K.M."/>
            <person name="Lindquist E.A."/>
            <person name="Yee Ngan C."/>
            <person name="Ohm R.A."/>
            <person name="Salamov A.A."/>
            <person name="Grigoriev I.V."/>
            <person name="Spatafora J.W."/>
            <person name="Berbee M.L."/>
        </authorList>
    </citation>
    <scope>NUCLEOTIDE SEQUENCE [LARGE SCALE GENOMIC DNA]</scope>
    <source>
        <strain evidence="1 2">NRRL 28638</strain>
    </source>
</reference>
<evidence type="ECO:0000313" key="1">
    <source>
        <dbReference type="EMBL" id="KXN73765.1"/>
    </source>
</evidence>
<evidence type="ECO:0000313" key="2">
    <source>
        <dbReference type="Proteomes" id="UP000070444"/>
    </source>
</evidence>
<gene>
    <name evidence="1" type="ORF">CONCODRAFT_77162</name>
</gene>
<sequence>MTVTTNNPDNNHYNSNDFLNDPNISWMKELTAHPEINSNFSQLSDNHISVVNKLGELSSNVFYESESDYPLVPFHFSLKEFDTVDDGSDLTPEKFLELVQTVNSAKKVLEDKSATVQDIELSQFKTYLEDTQNIDESNNIIQLIDQVEELSKEHNTRLKIFKIKYECYSTIWITLVDSEDLVGLMTIGIYT</sequence>
<organism evidence="1 2">
    <name type="scientific">Conidiobolus coronatus (strain ATCC 28846 / CBS 209.66 / NRRL 28638)</name>
    <name type="common">Delacroixia coronata</name>
    <dbReference type="NCBI Taxonomy" id="796925"/>
    <lineage>
        <taxon>Eukaryota</taxon>
        <taxon>Fungi</taxon>
        <taxon>Fungi incertae sedis</taxon>
        <taxon>Zoopagomycota</taxon>
        <taxon>Entomophthoromycotina</taxon>
        <taxon>Entomophthoromycetes</taxon>
        <taxon>Entomophthorales</taxon>
        <taxon>Ancylistaceae</taxon>
        <taxon>Conidiobolus</taxon>
    </lineage>
</organism>
<dbReference type="Proteomes" id="UP000070444">
    <property type="component" value="Unassembled WGS sequence"/>
</dbReference>